<dbReference type="RefSeq" id="WP_118031828.1">
    <property type="nucleotide sequence ID" value="NZ_QRUH01000032.1"/>
</dbReference>
<protein>
    <submittedName>
        <fullName evidence="2">Uncharacterized protein</fullName>
    </submittedName>
</protein>
<evidence type="ECO:0000313" key="3">
    <source>
        <dbReference type="Proteomes" id="UP000285839"/>
    </source>
</evidence>
<reference evidence="2 3" key="1">
    <citation type="submission" date="2018-08" db="EMBL/GenBank/DDBJ databases">
        <title>A genome reference for cultivated species of the human gut microbiota.</title>
        <authorList>
            <person name="Zou Y."/>
            <person name="Xue W."/>
            <person name="Luo G."/>
        </authorList>
    </citation>
    <scope>NUCLEOTIDE SEQUENCE [LARGE SCALE GENOMIC DNA]</scope>
    <source>
        <strain evidence="2 3">AF25-21</strain>
    </source>
</reference>
<feature type="region of interest" description="Disordered" evidence="1">
    <location>
        <begin position="117"/>
        <end position="140"/>
    </location>
</feature>
<accession>A0A412EL64</accession>
<evidence type="ECO:0000256" key="1">
    <source>
        <dbReference type="SAM" id="MobiDB-lite"/>
    </source>
</evidence>
<dbReference type="Proteomes" id="UP000285839">
    <property type="component" value="Unassembled WGS sequence"/>
</dbReference>
<gene>
    <name evidence="2" type="ORF">DWY46_19200</name>
</gene>
<organism evidence="2 3">
    <name type="scientific">Blautia obeum</name>
    <dbReference type="NCBI Taxonomy" id="40520"/>
    <lineage>
        <taxon>Bacteria</taxon>
        <taxon>Bacillati</taxon>
        <taxon>Bacillota</taxon>
        <taxon>Clostridia</taxon>
        <taxon>Lachnospirales</taxon>
        <taxon>Lachnospiraceae</taxon>
        <taxon>Blautia</taxon>
    </lineage>
</organism>
<dbReference type="AlphaFoldDB" id="A0A412EL64"/>
<evidence type="ECO:0000313" key="2">
    <source>
        <dbReference type="EMBL" id="RGR44187.1"/>
    </source>
</evidence>
<feature type="compositionally biased region" description="Basic and acidic residues" evidence="1">
    <location>
        <begin position="118"/>
        <end position="140"/>
    </location>
</feature>
<sequence length="140" mass="15966">MFSFSANGKTYKVKFGYGVLTQSDILTQVSSMGAINNPKDMIKMLPELILAGLQRKHKDEFGYETEEEKKAAYEKVCDLLDDYEDESTEENPHNGFTLFEKASQELEKNGFLSGMVKAMEEKSEEEKKLPKTPQDHKKKS</sequence>
<proteinExistence type="predicted"/>
<name>A0A412EL64_9FIRM</name>
<dbReference type="EMBL" id="QRUH01000032">
    <property type="protein sequence ID" value="RGR44187.1"/>
    <property type="molecule type" value="Genomic_DNA"/>
</dbReference>
<comment type="caution">
    <text evidence="2">The sequence shown here is derived from an EMBL/GenBank/DDBJ whole genome shotgun (WGS) entry which is preliminary data.</text>
</comment>